<keyword evidence="3" id="KW-1185">Reference proteome</keyword>
<protein>
    <recommendedName>
        <fullName evidence="4">Cytosolic protein</fullName>
    </recommendedName>
</protein>
<organism evidence="2 3">
    <name type="scientific">Salsuginibacillus halophilus</name>
    <dbReference type="NCBI Taxonomy" id="517424"/>
    <lineage>
        <taxon>Bacteria</taxon>
        <taxon>Bacillati</taxon>
        <taxon>Bacillota</taxon>
        <taxon>Bacilli</taxon>
        <taxon>Bacillales</taxon>
        <taxon>Bacillaceae</taxon>
        <taxon>Salsuginibacillus</taxon>
    </lineage>
</organism>
<feature type="region of interest" description="Disordered" evidence="1">
    <location>
        <begin position="1"/>
        <end position="88"/>
    </location>
</feature>
<dbReference type="Proteomes" id="UP000242310">
    <property type="component" value="Unassembled WGS sequence"/>
</dbReference>
<reference evidence="2 3" key="1">
    <citation type="submission" date="2018-03" db="EMBL/GenBank/DDBJ databases">
        <title>Genomic Encyclopedia of Type Strains, Phase III (KMG-III): the genomes of soil and plant-associated and newly described type strains.</title>
        <authorList>
            <person name="Whitman W."/>
        </authorList>
    </citation>
    <scope>NUCLEOTIDE SEQUENCE [LARGE SCALE GENOMIC DNA]</scope>
    <source>
        <strain evidence="2 3">CGMCC 1.07653</strain>
    </source>
</reference>
<evidence type="ECO:0008006" key="4">
    <source>
        <dbReference type="Google" id="ProtNLM"/>
    </source>
</evidence>
<sequence>MTKKSYPEGDISTAQDQVRFLQPEDLPEGPYGAPRNKNEPVQDKETPSHRKQQTKSAFTYEDRELHAGLERKHPGAHDTHAEKHTTEL</sequence>
<evidence type="ECO:0000313" key="2">
    <source>
        <dbReference type="EMBL" id="PSL51301.1"/>
    </source>
</evidence>
<accession>A0A2P8HYJ4</accession>
<feature type="compositionally biased region" description="Basic and acidic residues" evidence="1">
    <location>
        <begin position="60"/>
        <end position="88"/>
    </location>
</feature>
<gene>
    <name evidence="2" type="ORF">B0H94_101214</name>
</gene>
<dbReference type="EMBL" id="PYAV01000001">
    <property type="protein sequence ID" value="PSL51301.1"/>
    <property type="molecule type" value="Genomic_DNA"/>
</dbReference>
<comment type="caution">
    <text evidence="2">The sequence shown here is derived from an EMBL/GenBank/DDBJ whole genome shotgun (WGS) entry which is preliminary data.</text>
</comment>
<name>A0A2P8HYJ4_9BACI</name>
<proteinExistence type="predicted"/>
<dbReference type="AlphaFoldDB" id="A0A2P8HYJ4"/>
<feature type="compositionally biased region" description="Basic and acidic residues" evidence="1">
    <location>
        <begin position="36"/>
        <end position="48"/>
    </location>
</feature>
<evidence type="ECO:0000313" key="3">
    <source>
        <dbReference type="Proteomes" id="UP000242310"/>
    </source>
</evidence>
<evidence type="ECO:0000256" key="1">
    <source>
        <dbReference type="SAM" id="MobiDB-lite"/>
    </source>
</evidence>
<dbReference type="OrthoDB" id="2376226at2"/>
<dbReference type="RefSeq" id="WP_106587375.1">
    <property type="nucleotide sequence ID" value="NZ_PYAV01000001.1"/>
</dbReference>